<gene>
    <name evidence="1" type="ORF">UFOVP538_23</name>
</gene>
<organism evidence="1">
    <name type="scientific">uncultured Caudovirales phage</name>
    <dbReference type="NCBI Taxonomy" id="2100421"/>
    <lineage>
        <taxon>Viruses</taxon>
        <taxon>Duplodnaviria</taxon>
        <taxon>Heunggongvirae</taxon>
        <taxon>Uroviricota</taxon>
        <taxon>Caudoviricetes</taxon>
        <taxon>Peduoviridae</taxon>
        <taxon>Maltschvirus</taxon>
        <taxon>Maltschvirus maltsch</taxon>
    </lineage>
</organism>
<accession>A0A6J5MWA6</accession>
<protein>
    <submittedName>
        <fullName evidence="1">Uncharacterized protein</fullName>
    </submittedName>
</protein>
<sequence length="188" mass="19626">MLNTIASLHGGGAAAVSNSYESIATVTLTGTQASIEFTSIAATYSHLQIRLMARSNRSAVVNDSLHLQLNSDTGTNYDDHYLIGDGSSAGAGAETSVSNISLYRITGAGAGTNTFGVSVIDILDYKNTNKYKTVRALTGDDNNGDGRISLGSGLWRNTAAITSIKLFPNNGSSSFVQYSTIALYGIKG</sequence>
<reference evidence="1" key="1">
    <citation type="submission" date="2020-04" db="EMBL/GenBank/DDBJ databases">
        <authorList>
            <person name="Chiriac C."/>
            <person name="Salcher M."/>
            <person name="Ghai R."/>
            <person name="Kavagutti S V."/>
        </authorList>
    </citation>
    <scope>NUCLEOTIDE SEQUENCE</scope>
</reference>
<dbReference type="EMBL" id="LR796514">
    <property type="protein sequence ID" value="CAB4149273.1"/>
    <property type="molecule type" value="Genomic_DNA"/>
</dbReference>
<proteinExistence type="predicted"/>
<evidence type="ECO:0000313" key="1">
    <source>
        <dbReference type="EMBL" id="CAB4149273.1"/>
    </source>
</evidence>
<name>A0A6J5MWA6_9CAUD</name>